<feature type="compositionally biased region" description="Polar residues" evidence="1">
    <location>
        <begin position="201"/>
        <end position="215"/>
    </location>
</feature>
<accession>A0ABD2HPN6</accession>
<feature type="transmembrane region" description="Helical" evidence="2">
    <location>
        <begin position="104"/>
        <end position="127"/>
    </location>
</feature>
<feature type="transmembrane region" description="Helical" evidence="2">
    <location>
        <begin position="44"/>
        <end position="62"/>
    </location>
</feature>
<feature type="transmembrane region" description="Helical" evidence="2">
    <location>
        <begin position="139"/>
        <end position="162"/>
    </location>
</feature>
<feature type="region of interest" description="Disordered" evidence="1">
    <location>
        <begin position="179"/>
        <end position="251"/>
    </location>
</feature>
<evidence type="ECO:0000313" key="4">
    <source>
        <dbReference type="Proteomes" id="UP001620626"/>
    </source>
</evidence>
<protein>
    <recommendedName>
        <fullName evidence="5">Nose resistant to fluoxetine protein 6</fullName>
    </recommendedName>
</protein>
<dbReference type="PANTHER" id="PTHR11161">
    <property type="entry name" value="O-ACYLTRANSFERASE"/>
    <property type="match status" value="1"/>
</dbReference>
<evidence type="ECO:0000256" key="2">
    <source>
        <dbReference type="SAM" id="Phobius"/>
    </source>
</evidence>
<organism evidence="3 4">
    <name type="scientific">Heterodera trifolii</name>
    <dbReference type="NCBI Taxonomy" id="157864"/>
    <lineage>
        <taxon>Eukaryota</taxon>
        <taxon>Metazoa</taxon>
        <taxon>Ecdysozoa</taxon>
        <taxon>Nematoda</taxon>
        <taxon>Chromadorea</taxon>
        <taxon>Rhabditida</taxon>
        <taxon>Tylenchina</taxon>
        <taxon>Tylenchomorpha</taxon>
        <taxon>Tylenchoidea</taxon>
        <taxon>Heteroderidae</taxon>
        <taxon>Heteroderinae</taxon>
        <taxon>Heterodera</taxon>
    </lineage>
</organism>
<dbReference type="EMBL" id="JBICBT010001409">
    <property type="protein sequence ID" value="KAL3067932.1"/>
    <property type="molecule type" value="Genomic_DNA"/>
</dbReference>
<feature type="compositionally biased region" description="Low complexity" evidence="1">
    <location>
        <begin position="191"/>
        <end position="200"/>
    </location>
</feature>
<gene>
    <name evidence="3" type="ORF">niasHT_037922</name>
</gene>
<evidence type="ECO:0008006" key="5">
    <source>
        <dbReference type="Google" id="ProtNLM"/>
    </source>
</evidence>
<evidence type="ECO:0000256" key="1">
    <source>
        <dbReference type="SAM" id="MobiDB-lite"/>
    </source>
</evidence>
<keyword evidence="4" id="KW-1185">Reference proteome</keyword>
<dbReference type="Proteomes" id="UP001620626">
    <property type="component" value="Unassembled WGS sequence"/>
</dbReference>
<dbReference type="InterPro" id="IPR052728">
    <property type="entry name" value="O2_lipid_transport_reg"/>
</dbReference>
<proteinExistence type="predicted"/>
<sequence>MAISCAINVLITLQKGYPPAPLLTSKLQIVAILPDYWNDLYVKPYIRCGPYIIGCIVGYFLVEKRTQNNFRMSTFHCSIGWSLSIVLTIYSVFGLFNFTKTGEISLWCKITFSAYLLHPILLQLYYFSRPSAFHFTHSFQLLHMFFAAVATSYGCALLLSLASEVPVVNFDKLIFGPGSGGGASRQRRSAEQSQQKEQQQNGTEIGTAPAQQAQEMQPLMTKKGEELEEKEEEEEGGPTIKQIGEENAAEK</sequence>
<name>A0ABD2HPN6_9BILA</name>
<dbReference type="AlphaFoldDB" id="A0ABD2HPN6"/>
<keyword evidence="2" id="KW-0472">Membrane</keyword>
<feature type="compositionally biased region" description="Acidic residues" evidence="1">
    <location>
        <begin position="226"/>
        <end position="236"/>
    </location>
</feature>
<dbReference type="PANTHER" id="PTHR11161:SF65">
    <property type="entry name" value="NOSE RESISTANT TO FLUOXETINE PROTEIN 6"/>
    <property type="match status" value="1"/>
</dbReference>
<evidence type="ECO:0000313" key="3">
    <source>
        <dbReference type="EMBL" id="KAL3067932.1"/>
    </source>
</evidence>
<keyword evidence="2" id="KW-1133">Transmembrane helix</keyword>
<keyword evidence="2" id="KW-0812">Transmembrane</keyword>
<comment type="caution">
    <text evidence="3">The sequence shown here is derived from an EMBL/GenBank/DDBJ whole genome shotgun (WGS) entry which is preliminary data.</text>
</comment>
<feature type="transmembrane region" description="Helical" evidence="2">
    <location>
        <begin position="74"/>
        <end position="98"/>
    </location>
</feature>
<reference evidence="3 4" key="1">
    <citation type="submission" date="2024-10" db="EMBL/GenBank/DDBJ databases">
        <authorList>
            <person name="Kim D."/>
        </authorList>
    </citation>
    <scope>NUCLEOTIDE SEQUENCE [LARGE SCALE GENOMIC DNA]</scope>
    <source>
        <strain evidence="3">BH-2024</strain>
    </source>
</reference>